<dbReference type="GO" id="GO:0005506">
    <property type="term" value="F:iron ion binding"/>
    <property type="evidence" value="ECO:0007669"/>
    <property type="project" value="InterPro"/>
</dbReference>
<keyword evidence="4" id="KW-0249">Electron transport</keyword>
<keyword evidence="2 6" id="KW-0349">Heme</keyword>
<sequence>MNRGKGILSVILVVICVYAAGLMMYSLHEREAPAPAPPAASPGGAPSAPPSAEPAAPVNAEAATALYKSNCLACHGDQLQGGMGPELTKVGEAMTSDQIYNQIAKGGGGMPGFAGTLSDEEIKTLAGWLAAKK</sequence>
<evidence type="ECO:0000256" key="5">
    <source>
        <dbReference type="ARBA" id="ARBA00023004"/>
    </source>
</evidence>
<protein>
    <submittedName>
        <fullName evidence="10">Cytochrome c</fullName>
    </submittedName>
</protein>
<evidence type="ECO:0000256" key="7">
    <source>
        <dbReference type="SAM" id="MobiDB-lite"/>
    </source>
</evidence>
<proteinExistence type="predicted"/>
<feature type="transmembrane region" description="Helical" evidence="8">
    <location>
        <begin position="7"/>
        <end position="27"/>
    </location>
</feature>
<keyword evidence="11" id="KW-1185">Reference proteome</keyword>
<organism evidence="10 11">
    <name type="scientific">Cohnella xylanilytica</name>
    <dbReference type="NCBI Taxonomy" id="557555"/>
    <lineage>
        <taxon>Bacteria</taxon>
        <taxon>Bacillati</taxon>
        <taxon>Bacillota</taxon>
        <taxon>Bacilli</taxon>
        <taxon>Bacillales</taxon>
        <taxon>Paenibacillaceae</taxon>
        <taxon>Cohnella</taxon>
    </lineage>
</organism>
<keyword evidence="1" id="KW-0813">Transport</keyword>
<evidence type="ECO:0000256" key="3">
    <source>
        <dbReference type="ARBA" id="ARBA00022723"/>
    </source>
</evidence>
<feature type="region of interest" description="Disordered" evidence="7">
    <location>
        <begin position="31"/>
        <end position="57"/>
    </location>
</feature>
<evidence type="ECO:0000256" key="1">
    <source>
        <dbReference type="ARBA" id="ARBA00022448"/>
    </source>
</evidence>
<dbReference type="Proteomes" id="UP000553776">
    <property type="component" value="Unassembled WGS sequence"/>
</dbReference>
<evidence type="ECO:0000256" key="6">
    <source>
        <dbReference type="PROSITE-ProRule" id="PRU00433"/>
    </source>
</evidence>
<dbReference type="GO" id="GO:0020037">
    <property type="term" value="F:heme binding"/>
    <property type="evidence" value="ECO:0007669"/>
    <property type="project" value="InterPro"/>
</dbReference>
<dbReference type="Pfam" id="PF13442">
    <property type="entry name" value="Cytochrome_CBB3"/>
    <property type="match status" value="1"/>
</dbReference>
<dbReference type="InterPro" id="IPR008168">
    <property type="entry name" value="Cyt_C_IC"/>
</dbReference>
<evidence type="ECO:0000313" key="10">
    <source>
        <dbReference type="EMBL" id="MBB6695614.1"/>
    </source>
</evidence>
<dbReference type="PRINTS" id="PR00605">
    <property type="entry name" value="CYTCHROMECIC"/>
</dbReference>
<evidence type="ECO:0000259" key="9">
    <source>
        <dbReference type="PROSITE" id="PS51007"/>
    </source>
</evidence>
<dbReference type="PANTHER" id="PTHR37823">
    <property type="entry name" value="CYTOCHROME C-553-LIKE"/>
    <property type="match status" value="1"/>
</dbReference>
<dbReference type="InterPro" id="IPR036909">
    <property type="entry name" value="Cyt_c-like_dom_sf"/>
</dbReference>
<keyword evidence="3 6" id="KW-0479">Metal-binding</keyword>
<dbReference type="SUPFAM" id="SSF46626">
    <property type="entry name" value="Cytochrome c"/>
    <property type="match status" value="1"/>
</dbReference>
<dbReference type="RefSeq" id="WP_185139557.1">
    <property type="nucleotide sequence ID" value="NZ_BORM01000010.1"/>
</dbReference>
<evidence type="ECO:0000256" key="4">
    <source>
        <dbReference type="ARBA" id="ARBA00022982"/>
    </source>
</evidence>
<keyword evidence="8" id="KW-0812">Transmembrane</keyword>
<evidence type="ECO:0000313" key="11">
    <source>
        <dbReference type="Proteomes" id="UP000553776"/>
    </source>
</evidence>
<dbReference type="InterPro" id="IPR051811">
    <property type="entry name" value="Cytochrome_c550/c551-like"/>
</dbReference>
<feature type="domain" description="Cytochrome c" evidence="9">
    <location>
        <begin position="58"/>
        <end position="133"/>
    </location>
</feature>
<comment type="caution">
    <text evidence="10">The sequence shown here is derived from an EMBL/GenBank/DDBJ whole genome shotgun (WGS) entry which is preliminary data.</text>
</comment>
<dbReference type="PANTHER" id="PTHR37823:SF4">
    <property type="entry name" value="MENAQUINOL-CYTOCHROME C REDUCTASE CYTOCHROME B_C SUBUNIT"/>
    <property type="match status" value="1"/>
</dbReference>
<keyword evidence="8" id="KW-1133">Transmembrane helix</keyword>
<dbReference type="InterPro" id="IPR009056">
    <property type="entry name" value="Cyt_c-like_dom"/>
</dbReference>
<accession>A0A841UBT2</accession>
<dbReference type="PROSITE" id="PS51007">
    <property type="entry name" value="CYTC"/>
    <property type="match status" value="1"/>
</dbReference>
<dbReference type="EMBL" id="JACJVR010000130">
    <property type="protein sequence ID" value="MBB6695614.1"/>
    <property type="molecule type" value="Genomic_DNA"/>
</dbReference>
<gene>
    <name evidence="10" type="ORF">H7B90_29905</name>
</gene>
<dbReference type="AlphaFoldDB" id="A0A841UBT2"/>
<keyword evidence="8" id="KW-0472">Membrane</keyword>
<reference evidence="10 11" key="1">
    <citation type="submission" date="2020-08" db="EMBL/GenBank/DDBJ databases">
        <title>Cohnella phylogeny.</title>
        <authorList>
            <person name="Dunlap C."/>
        </authorList>
    </citation>
    <scope>NUCLEOTIDE SEQUENCE [LARGE SCALE GENOMIC DNA]</scope>
    <source>
        <strain evidence="10 11">DSM 25239</strain>
    </source>
</reference>
<dbReference type="Gene3D" id="1.10.760.10">
    <property type="entry name" value="Cytochrome c-like domain"/>
    <property type="match status" value="1"/>
</dbReference>
<keyword evidence="5 6" id="KW-0408">Iron</keyword>
<evidence type="ECO:0000256" key="8">
    <source>
        <dbReference type="SAM" id="Phobius"/>
    </source>
</evidence>
<name>A0A841UBT2_9BACL</name>
<evidence type="ECO:0000256" key="2">
    <source>
        <dbReference type="ARBA" id="ARBA00022617"/>
    </source>
</evidence>
<dbReference type="GO" id="GO:0009055">
    <property type="term" value="F:electron transfer activity"/>
    <property type="evidence" value="ECO:0007669"/>
    <property type="project" value="InterPro"/>
</dbReference>